<comment type="caution">
    <text evidence="2">The sequence shown here is derived from an EMBL/GenBank/DDBJ whole genome shotgun (WGS) entry which is preliminary data.</text>
</comment>
<protein>
    <recommendedName>
        <fullName evidence="4">Lipoprotein</fullName>
    </recommendedName>
</protein>
<evidence type="ECO:0008006" key="4">
    <source>
        <dbReference type="Google" id="ProtNLM"/>
    </source>
</evidence>
<proteinExistence type="predicted"/>
<gene>
    <name evidence="2" type="ORF">H9650_13280</name>
</gene>
<keyword evidence="3" id="KW-1185">Reference proteome</keyword>
<organism evidence="2 3">
    <name type="scientific">Psychrobacillus faecigallinarum</name>
    <dbReference type="NCBI Taxonomy" id="2762235"/>
    <lineage>
        <taxon>Bacteria</taxon>
        <taxon>Bacillati</taxon>
        <taxon>Bacillota</taxon>
        <taxon>Bacilli</taxon>
        <taxon>Bacillales</taxon>
        <taxon>Bacillaceae</taxon>
        <taxon>Psychrobacillus</taxon>
    </lineage>
</organism>
<evidence type="ECO:0000256" key="1">
    <source>
        <dbReference type="SAM" id="SignalP"/>
    </source>
</evidence>
<evidence type="ECO:0000313" key="3">
    <source>
        <dbReference type="Proteomes" id="UP000640786"/>
    </source>
</evidence>
<accession>A0ABR8RBB9</accession>
<dbReference type="EMBL" id="JACSQO010000007">
    <property type="protein sequence ID" value="MBD7945092.1"/>
    <property type="molecule type" value="Genomic_DNA"/>
</dbReference>
<dbReference type="PROSITE" id="PS51257">
    <property type="entry name" value="PROKAR_LIPOPROTEIN"/>
    <property type="match status" value="1"/>
</dbReference>
<feature type="signal peptide" evidence="1">
    <location>
        <begin position="1"/>
        <end position="20"/>
    </location>
</feature>
<dbReference type="Proteomes" id="UP000640786">
    <property type="component" value="Unassembled WGS sequence"/>
</dbReference>
<dbReference type="RefSeq" id="WP_191697407.1">
    <property type="nucleotide sequence ID" value="NZ_JACSQO010000007.1"/>
</dbReference>
<sequence>MRKAYLFLFTLFVLITACQGQDPKVITLKDVISSLENQHLTLEEPKERIGNIFGNIFGNKLNGIKPNIYLLDNKPFLIYIYPSEEDRKKGLKEFKKETENMNVVSYNLYEFHNGLIFYVYETDLNESIEEGLQKALSDLEKVQ</sequence>
<reference evidence="2 3" key="1">
    <citation type="submission" date="2020-08" db="EMBL/GenBank/DDBJ databases">
        <title>A Genomic Blueprint of the Chicken Gut Microbiome.</title>
        <authorList>
            <person name="Gilroy R."/>
            <person name="Ravi A."/>
            <person name="Getino M."/>
            <person name="Pursley I."/>
            <person name="Horton D.L."/>
            <person name="Alikhan N.-F."/>
            <person name="Baker D."/>
            <person name="Gharbi K."/>
            <person name="Hall N."/>
            <person name="Watson M."/>
            <person name="Adriaenssens E.M."/>
            <person name="Foster-Nyarko E."/>
            <person name="Jarju S."/>
            <person name="Secka A."/>
            <person name="Antonio M."/>
            <person name="Oren A."/>
            <person name="Chaudhuri R."/>
            <person name="La Ragione R.M."/>
            <person name="Hildebrand F."/>
            <person name="Pallen M.J."/>
        </authorList>
    </citation>
    <scope>NUCLEOTIDE SEQUENCE [LARGE SCALE GENOMIC DNA]</scope>
    <source>
        <strain evidence="2 3">Sa2BUA9</strain>
    </source>
</reference>
<name>A0ABR8RBB9_9BACI</name>
<feature type="chain" id="PRO_5045637416" description="Lipoprotein" evidence="1">
    <location>
        <begin position="21"/>
        <end position="143"/>
    </location>
</feature>
<evidence type="ECO:0000313" key="2">
    <source>
        <dbReference type="EMBL" id="MBD7945092.1"/>
    </source>
</evidence>
<keyword evidence="1" id="KW-0732">Signal</keyword>